<reference evidence="1" key="1">
    <citation type="journal article" date="2020" name="mSystems">
        <title>Genome- and Community-Level Interaction Insights into Carbon Utilization and Element Cycling Functions of Hydrothermarchaeota in Hydrothermal Sediment.</title>
        <authorList>
            <person name="Zhou Z."/>
            <person name="Liu Y."/>
            <person name="Xu W."/>
            <person name="Pan J."/>
            <person name="Luo Z.H."/>
            <person name="Li M."/>
        </authorList>
    </citation>
    <scope>NUCLEOTIDE SEQUENCE [LARGE SCALE GENOMIC DNA]</scope>
    <source>
        <strain evidence="1">SpSt-508</strain>
    </source>
</reference>
<dbReference type="AlphaFoldDB" id="A0A7C4LNH1"/>
<protein>
    <submittedName>
        <fullName evidence="1">Uncharacterized protein</fullName>
    </submittedName>
</protein>
<evidence type="ECO:0000313" key="1">
    <source>
        <dbReference type="EMBL" id="HGT39497.1"/>
    </source>
</evidence>
<gene>
    <name evidence="1" type="ORF">ENS64_09585</name>
</gene>
<proteinExistence type="predicted"/>
<dbReference type="EMBL" id="DSVQ01000012">
    <property type="protein sequence ID" value="HGT39497.1"/>
    <property type="molecule type" value="Genomic_DNA"/>
</dbReference>
<comment type="caution">
    <text evidence="1">The sequence shown here is derived from an EMBL/GenBank/DDBJ whole genome shotgun (WGS) entry which is preliminary data.</text>
</comment>
<accession>A0A7C4LNH1</accession>
<sequence length="181" mass="20640">MTLHDPFDAERRFRAAWQAVRIVRPVSYSLFTFGESELPYFLVLDPAVPRQPVVIRQGQVNITRPLIITPDNAEPELQGFFETDDDAGFAQYLLARTASFSHLRLKNVSRAERIVSDSVEEVVARLNRQLDQEDEDRVAILAAPLEYASVAVVRYAAERVLQSAHDNITELRERGFLPWDS</sequence>
<organism evidence="1">
    <name type="scientific">Schlesneria paludicola</name>
    <dbReference type="NCBI Taxonomy" id="360056"/>
    <lineage>
        <taxon>Bacteria</taxon>
        <taxon>Pseudomonadati</taxon>
        <taxon>Planctomycetota</taxon>
        <taxon>Planctomycetia</taxon>
        <taxon>Planctomycetales</taxon>
        <taxon>Planctomycetaceae</taxon>
        <taxon>Schlesneria</taxon>
    </lineage>
</organism>
<name>A0A7C4LNH1_9PLAN</name>